<proteinExistence type="predicted"/>
<accession>A0AAD0JVR3</accession>
<name>A0AAD0JVR3_9ACTN</name>
<evidence type="ECO:0000313" key="3">
    <source>
        <dbReference type="Proteomes" id="UP000244903"/>
    </source>
</evidence>
<keyword evidence="3" id="KW-1185">Reference proteome</keyword>
<evidence type="ECO:0000313" key="2">
    <source>
        <dbReference type="EMBL" id="AWH96443.1"/>
    </source>
</evidence>
<organism evidence="2 3">
    <name type="scientific">Dietzia psychralcaliphila</name>
    <dbReference type="NCBI Taxonomy" id="139021"/>
    <lineage>
        <taxon>Bacteria</taxon>
        <taxon>Bacillati</taxon>
        <taxon>Actinomycetota</taxon>
        <taxon>Actinomycetes</taxon>
        <taxon>Mycobacteriales</taxon>
        <taxon>Dietziaceae</taxon>
        <taxon>Dietzia</taxon>
    </lineage>
</organism>
<dbReference type="EMBL" id="CP015453">
    <property type="protein sequence ID" value="AWH96443.1"/>
    <property type="molecule type" value="Genomic_DNA"/>
</dbReference>
<feature type="transmembrane region" description="Helical" evidence="1">
    <location>
        <begin position="41"/>
        <end position="58"/>
    </location>
</feature>
<keyword evidence="1" id="KW-0812">Transmembrane</keyword>
<dbReference type="KEGG" id="dpc:A6048_14170"/>
<dbReference type="Proteomes" id="UP000244903">
    <property type="component" value="Chromosome"/>
</dbReference>
<keyword evidence="1" id="KW-0472">Membrane</keyword>
<evidence type="ECO:0000256" key="1">
    <source>
        <dbReference type="SAM" id="Phobius"/>
    </source>
</evidence>
<dbReference type="AlphaFoldDB" id="A0AAD0JVR3"/>
<reference evidence="2 3" key="1">
    <citation type="submission" date="2016-04" db="EMBL/GenBank/DDBJ databases">
        <title>Complete genome sequence of the haloalkaliphilic hydrocarbon-degrading bacterium Dietzia psychralcaliphila ILA-1T, isolated from a drain of a fish product-processing plant.</title>
        <authorList>
            <person name="Zhao J."/>
            <person name="Hu B."/>
            <person name="Geng S."/>
            <person name="Nie Y."/>
            <person name="Tang Y."/>
        </authorList>
    </citation>
    <scope>NUCLEOTIDE SEQUENCE [LARGE SCALE GENOMIC DNA]</scope>
    <source>
        <strain evidence="2 3">ILA-1</strain>
    </source>
</reference>
<dbReference type="RefSeq" id="WP_107745708.1">
    <property type="nucleotide sequence ID" value="NZ_CP015453.1"/>
</dbReference>
<sequence length="59" mass="6798">MATEPEEHPPEGDDQPFSRLEDIKQRFVAILWHDIQNRTQFLLGIALVVVGLVWTVLVE</sequence>
<gene>
    <name evidence="2" type="ORF">A6048_14170</name>
</gene>
<protein>
    <submittedName>
        <fullName evidence="2">Uncharacterized protein</fullName>
    </submittedName>
</protein>
<keyword evidence="1" id="KW-1133">Transmembrane helix</keyword>